<dbReference type="SMART" id="SM01409">
    <property type="entry name" value="RNA_pol_Rpb6"/>
    <property type="match status" value="1"/>
</dbReference>
<evidence type="ECO:0000256" key="5">
    <source>
        <dbReference type="ARBA" id="ARBA00022679"/>
    </source>
</evidence>
<dbReference type="PANTHER" id="PTHR34476">
    <property type="entry name" value="DNA-DIRECTED RNA POLYMERASE SUBUNIT OMEGA"/>
    <property type="match status" value="1"/>
</dbReference>
<keyword evidence="4 10" id="KW-0240">DNA-directed RNA polymerase</keyword>
<dbReference type="GO" id="GO:0003677">
    <property type="term" value="F:DNA binding"/>
    <property type="evidence" value="ECO:0007669"/>
    <property type="project" value="UniProtKB-UniRule"/>
</dbReference>
<dbReference type="EC" id="2.7.7.6" evidence="2 10"/>
<feature type="compositionally biased region" description="Acidic residues" evidence="11">
    <location>
        <begin position="100"/>
        <end position="113"/>
    </location>
</feature>
<dbReference type="AlphaFoldDB" id="A0A2T4TVP3"/>
<comment type="catalytic activity">
    <reaction evidence="9 10">
        <text>RNA(n) + a ribonucleoside 5'-triphosphate = RNA(n+1) + diphosphate</text>
        <dbReference type="Rhea" id="RHEA:21248"/>
        <dbReference type="Rhea" id="RHEA-COMP:14527"/>
        <dbReference type="Rhea" id="RHEA-COMP:17342"/>
        <dbReference type="ChEBI" id="CHEBI:33019"/>
        <dbReference type="ChEBI" id="CHEBI:61557"/>
        <dbReference type="ChEBI" id="CHEBI:140395"/>
        <dbReference type="EC" id="2.7.7.6"/>
    </reaction>
</comment>
<keyword evidence="6 10" id="KW-0548">Nucleotidyltransferase</keyword>
<evidence type="ECO:0000256" key="4">
    <source>
        <dbReference type="ARBA" id="ARBA00022478"/>
    </source>
</evidence>
<name>A0A2T4TVP3_9BACT</name>
<evidence type="ECO:0000256" key="6">
    <source>
        <dbReference type="ARBA" id="ARBA00022695"/>
    </source>
</evidence>
<dbReference type="Proteomes" id="UP000241436">
    <property type="component" value="Unassembled WGS sequence"/>
</dbReference>
<dbReference type="GO" id="GO:0003899">
    <property type="term" value="F:DNA-directed RNA polymerase activity"/>
    <property type="evidence" value="ECO:0007669"/>
    <property type="project" value="UniProtKB-UniRule"/>
</dbReference>
<protein>
    <recommendedName>
        <fullName evidence="3 10">DNA-directed RNA polymerase subunit omega</fullName>
        <shortName evidence="10">RNAP omega subunit</shortName>
        <ecNumber evidence="2 10">2.7.7.6</ecNumber>
    </recommendedName>
    <alternativeName>
        <fullName evidence="10">RNA polymerase omega subunit</fullName>
    </alternativeName>
    <alternativeName>
        <fullName evidence="8 10">Transcriptase subunit omega</fullName>
    </alternativeName>
</protein>
<evidence type="ECO:0000256" key="9">
    <source>
        <dbReference type="ARBA" id="ARBA00048552"/>
    </source>
</evidence>
<dbReference type="EMBL" id="NVQC01000028">
    <property type="protein sequence ID" value="PTL35181.1"/>
    <property type="molecule type" value="Genomic_DNA"/>
</dbReference>
<evidence type="ECO:0000256" key="1">
    <source>
        <dbReference type="ARBA" id="ARBA00006711"/>
    </source>
</evidence>
<keyword evidence="13" id="KW-1185">Reference proteome</keyword>
<dbReference type="Pfam" id="PF01192">
    <property type="entry name" value="RNA_pol_Rpb6"/>
    <property type="match status" value="1"/>
</dbReference>
<comment type="similarity">
    <text evidence="1 10">Belongs to the RNA polymerase subunit omega family.</text>
</comment>
<keyword evidence="7 10" id="KW-0804">Transcription</keyword>
<evidence type="ECO:0000256" key="7">
    <source>
        <dbReference type="ARBA" id="ARBA00023163"/>
    </source>
</evidence>
<feature type="region of interest" description="Disordered" evidence="11">
    <location>
        <begin position="100"/>
        <end position="146"/>
    </location>
</feature>
<feature type="compositionally biased region" description="Acidic residues" evidence="11">
    <location>
        <begin position="131"/>
        <end position="146"/>
    </location>
</feature>
<evidence type="ECO:0000256" key="11">
    <source>
        <dbReference type="SAM" id="MobiDB-lite"/>
    </source>
</evidence>
<evidence type="ECO:0000256" key="8">
    <source>
        <dbReference type="ARBA" id="ARBA00029924"/>
    </source>
</evidence>
<sequence length="146" mass="15967">MPLFPLEQLLTHVDSKYRLVIIAAKRAKQLMHGAEYLITPKSSKSPYIALEEIGAGRLAYDMKPVEGAKAVELVGPEAGATWFRSLSVGDALGDEEIVDKEEEEKEGAELDETPAEHFAGSGEEVEKLEVTDLDVLEEPAEVEDEA</sequence>
<evidence type="ECO:0000256" key="10">
    <source>
        <dbReference type="HAMAP-Rule" id="MF_00366"/>
    </source>
</evidence>
<evidence type="ECO:0000313" key="13">
    <source>
        <dbReference type="Proteomes" id="UP000241436"/>
    </source>
</evidence>
<keyword evidence="5 10" id="KW-0808">Transferase</keyword>
<evidence type="ECO:0000256" key="2">
    <source>
        <dbReference type="ARBA" id="ARBA00012418"/>
    </source>
</evidence>
<dbReference type="Gene3D" id="3.90.940.10">
    <property type="match status" value="1"/>
</dbReference>
<dbReference type="NCBIfam" id="TIGR00690">
    <property type="entry name" value="rpoZ"/>
    <property type="match status" value="1"/>
</dbReference>
<dbReference type="InterPro" id="IPR036161">
    <property type="entry name" value="RPB6/omega-like_sf"/>
</dbReference>
<dbReference type="GO" id="GO:0006351">
    <property type="term" value="P:DNA-templated transcription"/>
    <property type="evidence" value="ECO:0007669"/>
    <property type="project" value="UniProtKB-UniRule"/>
</dbReference>
<evidence type="ECO:0000256" key="3">
    <source>
        <dbReference type="ARBA" id="ARBA00013725"/>
    </source>
</evidence>
<dbReference type="GO" id="GO:0000428">
    <property type="term" value="C:DNA-directed RNA polymerase complex"/>
    <property type="evidence" value="ECO:0007669"/>
    <property type="project" value="UniProtKB-KW"/>
</dbReference>
<dbReference type="OrthoDB" id="9815459at2"/>
<comment type="subunit">
    <text evidence="10">The RNAP catalytic core consists of 2 alpha, 1 beta, 1 beta' and 1 omega subunit. When a sigma factor is associated with the core the holoenzyme is formed, which can initiate transcription.</text>
</comment>
<dbReference type="HAMAP" id="MF_00366">
    <property type="entry name" value="RNApol_bact_RpoZ"/>
    <property type="match status" value="1"/>
</dbReference>
<dbReference type="SUPFAM" id="SSF63562">
    <property type="entry name" value="RPB6/omega subunit-like"/>
    <property type="match status" value="1"/>
</dbReference>
<accession>A0A2T4TVP3</accession>
<dbReference type="InterPro" id="IPR003716">
    <property type="entry name" value="DNA-dir_RNA_pol_omega"/>
</dbReference>
<organism evidence="12 13">
    <name type="scientific">Candidatus Methylomirabilis limnetica</name>
    <dbReference type="NCBI Taxonomy" id="2033718"/>
    <lineage>
        <taxon>Bacteria</taxon>
        <taxon>Candidatus Methylomirabilota</taxon>
        <taxon>Candidatus Methylomirabilia</taxon>
        <taxon>Candidatus Methylomirabilales</taxon>
        <taxon>Candidatus Methylomirabilaceae</taxon>
        <taxon>Candidatus Methylomirabilis</taxon>
    </lineage>
</organism>
<comment type="caution">
    <text evidence="12">The sequence shown here is derived from an EMBL/GenBank/DDBJ whole genome shotgun (WGS) entry which is preliminary data.</text>
</comment>
<reference evidence="12 13" key="1">
    <citation type="submission" date="2017-09" db="EMBL/GenBank/DDBJ databases">
        <title>Bloom of a denitrifying methanotroph, Candidatus Methylomirabilis limnetica, in a deep stratified lake.</title>
        <authorList>
            <person name="Graf J.S."/>
            <person name="Marchant H.K."/>
            <person name="Tienken D."/>
            <person name="Hach P.F."/>
            <person name="Brand A."/>
            <person name="Schubert C.J."/>
            <person name="Kuypers M.M."/>
            <person name="Milucka J."/>
        </authorList>
    </citation>
    <scope>NUCLEOTIDE SEQUENCE [LARGE SCALE GENOMIC DNA]</scope>
    <source>
        <strain evidence="12 13">Zug</strain>
    </source>
</reference>
<dbReference type="InterPro" id="IPR006110">
    <property type="entry name" value="Pol_omega/Rpo6/RPB6"/>
</dbReference>
<reference evidence="13" key="2">
    <citation type="journal article" date="2018" name="Environ. Microbiol.">
        <title>Bloom of a denitrifying methanotroph, 'Candidatus Methylomirabilis limnetica', in a deep stratified lake.</title>
        <authorList>
            <person name="Graf J.S."/>
            <person name="Mayr M.J."/>
            <person name="Marchant H.K."/>
            <person name="Tienken D."/>
            <person name="Hach P.F."/>
            <person name="Brand A."/>
            <person name="Schubert C.J."/>
            <person name="Kuypers M.M."/>
            <person name="Milucka J."/>
        </authorList>
    </citation>
    <scope>NUCLEOTIDE SEQUENCE [LARGE SCALE GENOMIC DNA]</scope>
    <source>
        <strain evidence="13">Zug</strain>
    </source>
</reference>
<evidence type="ECO:0000313" key="12">
    <source>
        <dbReference type="EMBL" id="PTL35181.1"/>
    </source>
</evidence>
<dbReference type="RefSeq" id="WP_107563582.1">
    <property type="nucleotide sequence ID" value="NZ_NVQC01000028.1"/>
</dbReference>
<gene>
    <name evidence="10 12" type="primary">rpoZ</name>
    <name evidence="12" type="ORF">CLG94_10775</name>
</gene>
<comment type="function">
    <text evidence="10">Promotes RNA polymerase assembly. Latches the N- and C-terminal regions of the beta' subunit thereby facilitating its interaction with the beta and alpha subunits.</text>
</comment>
<dbReference type="PANTHER" id="PTHR34476:SF1">
    <property type="entry name" value="DNA-DIRECTED RNA POLYMERASE SUBUNIT OMEGA"/>
    <property type="match status" value="1"/>
</dbReference>
<proteinExistence type="inferred from homology"/>